<keyword evidence="2 7" id="KW-0645">Protease</keyword>
<dbReference type="Pfam" id="PF17766">
    <property type="entry name" value="fn3_6"/>
    <property type="match status" value="1"/>
</dbReference>
<evidence type="ECO:0000259" key="10">
    <source>
        <dbReference type="Pfam" id="PF05922"/>
    </source>
</evidence>
<dbReference type="SUPFAM" id="SSF52743">
    <property type="entry name" value="Subtilisin-like"/>
    <property type="match status" value="1"/>
</dbReference>
<evidence type="ECO:0000256" key="1">
    <source>
        <dbReference type="ARBA" id="ARBA00011073"/>
    </source>
</evidence>
<feature type="active site" description="Charge relay system" evidence="6 7">
    <location>
        <position position="143"/>
    </location>
</feature>
<feature type="active site" description="Charge relay system" evidence="6 7">
    <location>
        <position position="220"/>
    </location>
</feature>
<keyword evidence="13" id="KW-1185">Reference proteome</keyword>
<dbReference type="FunFam" id="3.30.70.80:FF:000002">
    <property type="entry name" value="Subtilisin-like protease SBT5.3"/>
    <property type="match status" value="1"/>
</dbReference>
<dbReference type="Gene3D" id="3.30.70.80">
    <property type="entry name" value="Peptidase S8 propeptide/proteinase inhibitor I9"/>
    <property type="match status" value="1"/>
</dbReference>
<evidence type="ECO:0000313" key="13">
    <source>
        <dbReference type="Proteomes" id="UP001161247"/>
    </source>
</evidence>
<dbReference type="InterPro" id="IPR000209">
    <property type="entry name" value="Peptidase_S8/S53_dom"/>
</dbReference>
<evidence type="ECO:0000256" key="2">
    <source>
        <dbReference type="ARBA" id="ARBA00022670"/>
    </source>
</evidence>
<dbReference type="AlphaFoldDB" id="A0AAV1DMB8"/>
<dbReference type="PROSITE" id="PS00138">
    <property type="entry name" value="SUBTILASE_SER"/>
    <property type="match status" value="1"/>
</dbReference>
<feature type="chain" id="PRO_5043572607" evidence="8">
    <location>
        <begin position="28"/>
        <end position="818"/>
    </location>
</feature>
<dbReference type="PROSITE" id="PS51892">
    <property type="entry name" value="SUBTILASE"/>
    <property type="match status" value="1"/>
</dbReference>
<dbReference type="InterPro" id="IPR034197">
    <property type="entry name" value="Peptidases_S8_3"/>
</dbReference>
<dbReference type="FunFam" id="3.40.50.200:FF:000006">
    <property type="entry name" value="Subtilisin-like protease SBT1.5"/>
    <property type="match status" value="1"/>
</dbReference>
<dbReference type="InterPro" id="IPR010259">
    <property type="entry name" value="S8pro/Inhibitor_I9"/>
</dbReference>
<dbReference type="Gene3D" id="3.50.30.30">
    <property type="match status" value="1"/>
</dbReference>
<feature type="signal peptide" evidence="8">
    <location>
        <begin position="1"/>
        <end position="27"/>
    </location>
</feature>
<reference evidence="12" key="1">
    <citation type="submission" date="2023-03" db="EMBL/GenBank/DDBJ databases">
        <authorList>
            <person name="Julca I."/>
        </authorList>
    </citation>
    <scope>NUCLEOTIDE SEQUENCE</scope>
</reference>
<keyword evidence="3 8" id="KW-0732">Signal</keyword>
<feature type="active site" description="Charge relay system" evidence="6 7">
    <location>
        <position position="553"/>
    </location>
</feature>
<dbReference type="PRINTS" id="PR00723">
    <property type="entry name" value="SUBTILISIN"/>
</dbReference>
<name>A0AAV1DMB8_OLDCO</name>
<dbReference type="InterPro" id="IPR041469">
    <property type="entry name" value="Subtilisin-like_FN3"/>
</dbReference>
<dbReference type="InterPro" id="IPR015500">
    <property type="entry name" value="Peptidase_S8_subtilisin-rel"/>
</dbReference>
<evidence type="ECO:0000256" key="7">
    <source>
        <dbReference type="PROSITE-ProRule" id="PRU01240"/>
    </source>
</evidence>
<proteinExistence type="inferred from homology"/>
<evidence type="ECO:0000259" key="11">
    <source>
        <dbReference type="Pfam" id="PF17766"/>
    </source>
</evidence>
<dbReference type="CDD" id="cd04852">
    <property type="entry name" value="Peptidases_S8_3"/>
    <property type="match status" value="1"/>
</dbReference>
<dbReference type="Gene3D" id="2.60.40.2310">
    <property type="match status" value="1"/>
</dbReference>
<dbReference type="Proteomes" id="UP001161247">
    <property type="component" value="Chromosome 5"/>
</dbReference>
<dbReference type="EMBL" id="OX459122">
    <property type="protein sequence ID" value="CAI9108186.1"/>
    <property type="molecule type" value="Genomic_DNA"/>
</dbReference>
<dbReference type="InterPro" id="IPR036852">
    <property type="entry name" value="Peptidase_S8/S53_dom_sf"/>
</dbReference>
<dbReference type="PANTHER" id="PTHR10795">
    <property type="entry name" value="PROPROTEIN CONVERTASE SUBTILISIN/KEXIN"/>
    <property type="match status" value="1"/>
</dbReference>
<feature type="domain" description="Peptidase S8/S53" evidence="9">
    <location>
        <begin position="135"/>
        <end position="590"/>
    </location>
</feature>
<keyword evidence="4 7" id="KW-0378">Hydrolase</keyword>
<evidence type="ECO:0000313" key="12">
    <source>
        <dbReference type="EMBL" id="CAI9108186.1"/>
    </source>
</evidence>
<evidence type="ECO:0000256" key="4">
    <source>
        <dbReference type="ARBA" id="ARBA00022801"/>
    </source>
</evidence>
<gene>
    <name evidence="12" type="ORF">OLC1_LOCUS16310</name>
</gene>
<feature type="domain" description="Inhibitor I9" evidence="10">
    <location>
        <begin position="29"/>
        <end position="108"/>
    </location>
</feature>
<protein>
    <submittedName>
        <fullName evidence="12">OLC1v1007736C2</fullName>
    </submittedName>
</protein>
<dbReference type="Pfam" id="PF05922">
    <property type="entry name" value="Inhibitor_I9"/>
    <property type="match status" value="1"/>
</dbReference>
<dbReference type="GO" id="GO:0004252">
    <property type="term" value="F:serine-type endopeptidase activity"/>
    <property type="evidence" value="ECO:0007669"/>
    <property type="project" value="UniProtKB-UniRule"/>
</dbReference>
<evidence type="ECO:0000256" key="5">
    <source>
        <dbReference type="ARBA" id="ARBA00022825"/>
    </source>
</evidence>
<dbReference type="InterPro" id="IPR023828">
    <property type="entry name" value="Peptidase_S8_Ser-AS"/>
</dbReference>
<evidence type="ECO:0000256" key="6">
    <source>
        <dbReference type="PIRSR" id="PIRSR615500-1"/>
    </source>
</evidence>
<dbReference type="CDD" id="cd02120">
    <property type="entry name" value="PA_subtilisin_like"/>
    <property type="match status" value="1"/>
</dbReference>
<dbReference type="GO" id="GO:0006508">
    <property type="term" value="P:proteolysis"/>
    <property type="evidence" value="ECO:0007669"/>
    <property type="project" value="UniProtKB-KW"/>
</dbReference>
<comment type="similarity">
    <text evidence="1 7">Belongs to the peptidase S8 family.</text>
</comment>
<dbReference type="InterPro" id="IPR037045">
    <property type="entry name" value="S8pro/Inhibitor_I9_sf"/>
</dbReference>
<accession>A0AAV1DMB8</accession>
<evidence type="ECO:0000256" key="3">
    <source>
        <dbReference type="ARBA" id="ARBA00022729"/>
    </source>
</evidence>
<dbReference type="Gene3D" id="3.40.50.200">
    <property type="entry name" value="Peptidase S8/S53 domain"/>
    <property type="match status" value="1"/>
</dbReference>
<evidence type="ECO:0000259" key="9">
    <source>
        <dbReference type="Pfam" id="PF00082"/>
    </source>
</evidence>
<dbReference type="InterPro" id="IPR045051">
    <property type="entry name" value="SBT"/>
</dbReference>
<dbReference type="Pfam" id="PF00082">
    <property type="entry name" value="Peptidase_S8"/>
    <property type="match status" value="1"/>
</dbReference>
<organism evidence="12 13">
    <name type="scientific">Oldenlandia corymbosa var. corymbosa</name>
    <dbReference type="NCBI Taxonomy" id="529605"/>
    <lineage>
        <taxon>Eukaryota</taxon>
        <taxon>Viridiplantae</taxon>
        <taxon>Streptophyta</taxon>
        <taxon>Embryophyta</taxon>
        <taxon>Tracheophyta</taxon>
        <taxon>Spermatophyta</taxon>
        <taxon>Magnoliopsida</taxon>
        <taxon>eudicotyledons</taxon>
        <taxon>Gunneridae</taxon>
        <taxon>Pentapetalae</taxon>
        <taxon>asterids</taxon>
        <taxon>lamiids</taxon>
        <taxon>Gentianales</taxon>
        <taxon>Rubiaceae</taxon>
        <taxon>Rubioideae</taxon>
        <taxon>Spermacoceae</taxon>
        <taxon>Hedyotis-Oldenlandia complex</taxon>
        <taxon>Oldenlandia</taxon>
    </lineage>
</organism>
<feature type="domain" description="Subtilisin-like protease fibronectin type-III" evidence="11">
    <location>
        <begin position="686"/>
        <end position="790"/>
    </location>
</feature>
<evidence type="ECO:0000256" key="8">
    <source>
        <dbReference type="SAM" id="SignalP"/>
    </source>
</evidence>
<sequence length="818" mass="88363">MASTFHYLIRGMFFSLCFQFIPSQSSSEVYIVYLGHHQNKHPLITSNNHLRLLSNVFESEQDAKQAMIYSYKYAFSGFSATMNSAQAKTLSNTEGVISIFKSETLELHTTRSWDFLGLTMDYPGQRIPWQETYGGDVIVGIIDTGIWPESPSFREEPGMGPVPKAWKGKCVGGEKFDPAKACNRKLIGARYYLEGFERRYGPINRTGYKEYRSPYDAVGHGTHTASTAVGSAVRGANFLGFGQGTARGGAPRARLAVYKACWNYGYTGVCSEADVLAAFDEALGDGVDVISGSFGLKPPLKLFFRSASDIGSFHAMQRGVTMVYSAGNNGPDPCLVENVAPWSISVAASIIDRSFPTLVSVDGGTLSLLGEGFVVNKVMGSLVNASTYFFGGGVCQLEYSKNKSAAGKVLVCFSSLGPVTREDAELAVTSLKATGFIFVEPLSRLSPYLTILPYVQIDILQGQQISNYLALAPPSNPPTVEIFPSKTVLGRSPAPIVAEFSSRGPSPVSPDFLKPDIAAPGVNILAAWPQTTPPTVVPEDKRMVSWNFLTGTSMSCPHVAGVVALLKSAHPDWSPAVIRSALMTTAYNFDTAGDQILAAGSIKPADPFDIGAGHINPLRAMDPGLVYDMKTSDYVIFLCNIGYTRDQIKILVLSDSTTSDNNMDNMMCPTESNPARGGSPSQSNANLNYPSITVVNLQRTTTITRMVRNVGLIGGGNNNYKISVYFVKVVSPNGVDVVVWPRVLIFSTPFKQEAVYYVTLVPKKTSQGRYDFGEIVWSDGNHYVRSPLVVSVNTSTTNADGGEVEAAADDDADAATTY</sequence>
<keyword evidence="5 7" id="KW-0720">Serine protease</keyword>